<organism evidence="2 3">
    <name type="scientific">Candidatus Protofrankia californiensis</name>
    <dbReference type="NCBI Taxonomy" id="1839754"/>
    <lineage>
        <taxon>Bacteria</taxon>
        <taxon>Bacillati</taxon>
        <taxon>Actinomycetota</taxon>
        <taxon>Actinomycetes</taxon>
        <taxon>Frankiales</taxon>
        <taxon>Frankiaceae</taxon>
        <taxon>Protofrankia</taxon>
    </lineage>
</organism>
<dbReference type="Proteomes" id="UP000199013">
    <property type="component" value="Unassembled WGS sequence"/>
</dbReference>
<evidence type="ECO:0000313" key="2">
    <source>
        <dbReference type="EMBL" id="SBW26758.1"/>
    </source>
</evidence>
<feature type="compositionally biased region" description="Basic and acidic residues" evidence="1">
    <location>
        <begin position="82"/>
        <end position="91"/>
    </location>
</feature>
<accession>A0A1C3PAQ4</accession>
<evidence type="ECO:0000256" key="1">
    <source>
        <dbReference type="SAM" id="MobiDB-lite"/>
    </source>
</evidence>
<reference evidence="3" key="1">
    <citation type="submission" date="2016-02" db="EMBL/GenBank/DDBJ databases">
        <authorList>
            <person name="Wibberg D."/>
        </authorList>
    </citation>
    <scope>NUCLEOTIDE SEQUENCE [LARGE SCALE GENOMIC DNA]</scope>
</reference>
<dbReference type="EMBL" id="FLUV01002123">
    <property type="protein sequence ID" value="SBW26758.1"/>
    <property type="molecule type" value="Genomic_DNA"/>
</dbReference>
<name>A0A1C3PAQ4_9ACTN</name>
<sequence length="91" mass="9629">MITARVRHGQGILARAPVPDGRDVTSYLAPLANLPAIGTPVRCGTRVTAIGRVRIADSNPRSFTADRRAVVSESQKQAGSGRPEESRPGLP</sequence>
<evidence type="ECO:0000313" key="3">
    <source>
        <dbReference type="Proteomes" id="UP000199013"/>
    </source>
</evidence>
<dbReference type="AlphaFoldDB" id="A0A1C3PAQ4"/>
<gene>
    <name evidence="2" type="ORF">FDG2_5035</name>
</gene>
<keyword evidence="3" id="KW-1185">Reference proteome</keyword>
<protein>
    <submittedName>
        <fullName evidence="2">Uncharacterized protein</fullName>
    </submittedName>
</protein>
<feature type="region of interest" description="Disordered" evidence="1">
    <location>
        <begin position="64"/>
        <end position="91"/>
    </location>
</feature>
<proteinExistence type="predicted"/>